<feature type="compositionally biased region" description="Polar residues" evidence="3">
    <location>
        <begin position="353"/>
        <end position="379"/>
    </location>
</feature>
<dbReference type="Proteomes" id="UP000026915">
    <property type="component" value="Chromosome 3"/>
</dbReference>
<dbReference type="EMBL" id="CM001881">
    <property type="protein sequence ID" value="EOY21395.1"/>
    <property type="molecule type" value="Genomic_DNA"/>
</dbReference>
<dbReference type="GO" id="GO:2000022">
    <property type="term" value="P:regulation of jasmonic acid mediated signaling pathway"/>
    <property type="evidence" value="ECO:0000318"/>
    <property type="project" value="GO_Central"/>
</dbReference>
<evidence type="ECO:0000256" key="1">
    <source>
        <dbReference type="ARBA" id="ARBA00008614"/>
    </source>
</evidence>
<comment type="subcellular location">
    <subcellularLocation>
        <location evidence="2">Nucleus</location>
    </subcellularLocation>
</comment>
<dbReference type="InterPro" id="IPR040390">
    <property type="entry name" value="TIFY/JAZ"/>
</dbReference>
<dbReference type="PROSITE" id="PS51320">
    <property type="entry name" value="TIFY"/>
    <property type="match status" value="1"/>
</dbReference>
<dbReference type="InterPro" id="IPR018467">
    <property type="entry name" value="CCT_CS"/>
</dbReference>
<evidence type="ECO:0000259" key="4">
    <source>
        <dbReference type="PROSITE" id="PS51320"/>
    </source>
</evidence>
<name>A0A061FV27_THECC</name>
<evidence type="ECO:0000256" key="3">
    <source>
        <dbReference type="SAM" id="MobiDB-lite"/>
    </source>
</evidence>
<feature type="domain" description="Tify" evidence="4">
    <location>
        <begin position="194"/>
        <end position="229"/>
    </location>
</feature>
<dbReference type="eggNOG" id="ENOG502QWAG">
    <property type="taxonomic scope" value="Eukaryota"/>
</dbReference>
<dbReference type="InParanoid" id="A0A061FV27"/>
<protein>
    <recommendedName>
        <fullName evidence="2">Protein TIFY</fullName>
    </recommendedName>
    <alternativeName>
        <fullName evidence="2">Jasmonate ZIM domain-containing protein</fullName>
    </alternativeName>
</protein>
<dbReference type="GO" id="GO:0005634">
    <property type="term" value="C:nucleus"/>
    <property type="evidence" value="ECO:0000318"/>
    <property type="project" value="GO_Central"/>
</dbReference>
<sequence>MERDFMGLGSKHAPVTVKEEACEGPKDSVFLRGSGMQLSFSNKVSAIPQFLSFKAAQEDRLRKTAHDPLVSSGFMAKPTADSNPRPYSGLTQKQRGNHYTVTTFGLQQFDGHQPHCSQEVRLFPVSSEPNQTIAVSMSTPLLQSHLVSTGQNTIGNTVTPQPFAGVPIMAPPVSVVPPSSSIIGTTELRNAAKSSQAPSQLTIFYAGSVCVYDDVSPEKAQAIMLLAGNGSSAAQSKSTPVTQAQAPMPRPCAADGFVGNNSSTMSPCSGFPGPISVTSHVSLQPGEGSSGTNDLTAVTRVVAITSSNNQPERPRVVNSVGSAATSLIPAVAVPQARKASLARFLEKRKERVTSTSPYNISKKSPGSDDISFSVTSAGSSPRPAVN</sequence>
<organism evidence="5 6">
    <name type="scientific">Theobroma cacao</name>
    <name type="common">Cacao</name>
    <name type="synonym">Cocoa</name>
    <dbReference type="NCBI Taxonomy" id="3641"/>
    <lineage>
        <taxon>Eukaryota</taxon>
        <taxon>Viridiplantae</taxon>
        <taxon>Streptophyta</taxon>
        <taxon>Embryophyta</taxon>
        <taxon>Tracheophyta</taxon>
        <taxon>Spermatophyta</taxon>
        <taxon>Magnoliopsida</taxon>
        <taxon>eudicotyledons</taxon>
        <taxon>Gunneridae</taxon>
        <taxon>Pentapetalae</taxon>
        <taxon>rosids</taxon>
        <taxon>malvids</taxon>
        <taxon>Malvales</taxon>
        <taxon>Malvaceae</taxon>
        <taxon>Byttnerioideae</taxon>
        <taxon>Theobroma</taxon>
    </lineage>
</organism>
<dbReference type="PANTHER" id="PTHR33077">
    <property type="entry name" value="PROTEIN TIFY 4A-RELATED-RELATED"/>
    <property type="match status" value="1"/>
</dbReference>
<comment type="domain">
    <text evidence="2">The jas domain is required for interaction with COI1.</text>
</comment>
<evidence type="ECO:0000256" key="2">
    <source>
        <dbReference type="RuleBase" id="RU369065"/>
    </source>
</evidence>
<reference evidence="5 6" key="1">
    <citation type="journal article" date="2013" name="Genome Biol.">
        <title>The genome sequence of the most widely cultivated cacao type and its use to identify candidate genes regulating pod color.</title>
        <authorList>
            <person name="Motamayor J.C."/>
            <person name="Mockaitis K."/>
            <person name="Schmutz J."/>
            <person name="Haiminen N."/>
            <person name="Iii D.L."/>
            <person name="Cornejo O."/>
            <person name="Findley S.D."/>
            <person name="Zheng P."/>
            <person name="Utro F."/>
            <person name="Royaert S."/>
            <person name="Saski C."/>
            <person name="Jenkins J."/>
            <person name="Podicheti R."/>
            <person name="Zhao M."/>
            <person name="Scheffler B.E."/>
            <person name="Stack J.C."/>
            <person name="Feltus F.A."/>
            <person name="Mustiga G.M."/>
            <person name="Amores F."/>
            <person name="Phillips W."/>
            <person name="Marelli J.P."/>
            <person name="May G.D."/>
            <person name="Shapiro H."/>
            <person name="Ma J."/>
            <person name="Bustamante C.D."/>
            <person name="Schnell R.J."/>
            <person name="Main D."/>
            <person name="Gilbert D."/>
            <person name="Parida L."/>
            <person name="Kuhn D.N."/>
        </authorList>
    </citation>
    <scope>NUCLEOTIDE SEQUENCE [LARGE SCALE GENOMIC DNA]</scope>
    <source>
        <strain evidence="6">cv. Matina 1-6</strain>
    </source>
</reference>
<dbReference type="PANTHER" id="PTHR33077:SF125">
    <property type="entry name" value="PROTEIN TIFY"/>
    <property type="match status" value="1"/>
</dbReference>
<dbReference type="SMART" id="SM00979">
    <property type="entry name" value="TIFY"/>
    <property type="match status" value="1"/>
</dbReference>
<evidence type="ECO:0000313" key="6">
    <source>
        <dbReference type="Proteomes" id="UP000026915"/>
    </source>
</evidence>
<dbReference type="Gramene" id="EOY21395">
    <property type="protein sequence ID" value="EOY21395"/>
    <property type="gene ID" value="TCM_012913"/>
</dbReference>
<feature type="region of interest" description="Disordered" evidence="3">
    <location>
        <begin position="348"/>
        <end position="386"/>
    </location>
</feature>
<dbReference type="OMA" id="EHIDPAP"/>
<dbReference type="HOGENOM" id="CLU_062327_0_0_1"/>
<keyword evidence="2" id="KW-0539">Nucleus</keyword>
<dbReference type="GO" id="GO:0031347">
    <property type="term" value="P:regulation of defense response"/>
    <property type="evidence" value="ECO:0000318"/>
    <property type="project" value="GO_Central"/>
</dbReference>
<gene>
    <name evidence="5" type="ORF">TCM_012913</name>
</gene>
<comment type="similarity">
    <text evidence="1 2">Belongs to the TIFY/JAZ family.</text>
</comment>
<dbReference type="AlphaFoldDB" id="A0A061FV27"/>
<dbReference type="STRING" id="3641.A0A061FV27"/>
<dbReference type="FunCoup" id="A0A061FV27">
    <property type="interactions" value="474"/>
</dbReference>
<evidence type="ECO:0000313" key="5">
    <source>
        <dbReference type="EMBL" id="EOY21395.1"/>
    </source>
</evidence>
<keyword evidence="2" id="KW-1184">Jasmonic acid signaling pathway</keyword>
<dbReference type="InterPro" id="IPR010399">
    <property type="entry name" value="Tify_dom"/>
</dbReference>
<dbReference type="Pfam" id="PF09425">
    <property type="entry name" value="Jas_motif"/>
    <property type="match status" value="1"/>
</dbReference>
<dbReference type="Pfam" id="PF06200">
    <property type="entry name" value="tify"/>
    <property type="match status" value="1"/>
</dbReference>
<proteinExistence type="inferred from homology"/>
<dbReference type="GO" id="GO:0009611">
    <property type="term" value="P:response to wounding"/>
    <property type="evidence" value="ECO:0000318"/>
    <property type="project" value="GO_Central"/>
</dbReference>
<accession>A0A061FV27</accession>
<keyword evidence="6" id="KW-1185">Reference proteome</keyword>
<comment type="function">
    <text evidence="2">Repressor of jasmonate responses.</text>
</comment>